<reference evidence="9 10" key="1">
    <citation type="journal article" date="2020" name="Sci. Rep.">
        <title>A novel cyanobacterial geosmin producer, revising GeoA distribution and dispersion patterns in Bacteria.</title>
        <authorList>
            <person name="Churro C."/>
            <person name="Semedo-Aguiar A.P."/>
            <person name="Silva A.D."/>
            <person name="Pereira-Leal J.B."/>
            <person name="Leite R.B."/>
        </authorList>
    </citation>
    <scope>NUCLEOTIDE SEQUENCE [LARGE SCALE GENOMIC DNA]</scope>
    <source>
        <strain evidence="9 10">IPMA8</strain>
    </source>
</reference>
<keyword evidence="3" id="KW-0418">Kinase</keyword>
<feature type="coiled-coil region" evidence="5">
    <location>
        <begin position="977"/>
        <end position="1013"/>
    </location>
</feature>
<feature type="active site" evidence="4">
    <location>
        <position position="145"/>
    </location>
</feature>
<dbReference type="Pfam" id="PF00512">
    <property type="entry name" value="HisKA"/>
    <property type="match status" value="1"/>
</dbReference>
<dbReference type="InterPro" id="IPR000673">
    <property type="entry name" value="Sig_transdc_resp-reg_Me-estase"/>
</dbReference>
<dbReference type="InterPro" id="IPR022641">
    <property type="entry name" value="CheR_N"/>
</dbReference>
<dbReference type="InterPro" id="IPR050903">
    <property type="entry name" value="Bact_Chemotaxis_MeTrfase"/>
</dbReference>
<dbReference type="SUPFAM" id="SSF47757">
    <property type="entry name" value="Chemotaxis receptor methyltransferase CheR, N-terminal domain"/>
    <property type="match status" value="1"/>
</dbReference>
<feature type="domain" description="CheR-type methyltransferase" evidence="8">
    <location>
        <begin position="230"/>
        <end position="484"/>
    </location>
</feature>
<keyword evidence="5" id="KW-0175">Coiled coil</keyword>
<dbReference type="Gene3D" id="3.30.450.20">
    <property type="entry name" value="PAS domain"/>
    <property type="match status" value="2"/>
</dbReference>
<dbReference type="SUPFAM" id="SSF55785">
    <property type="entry name" value="PYP-like sensor domain (PAS domain)"/>
    <property type="match status" value="2"/>
</dbReference>
<dbReference type="InterPro" id="IPR005467">
    <property type="entry name" value="His_kinase_dom"/>
</dbReference>
<keyword evidence="4" id="KW-0378">Hydrolase</keyword>
<dbReference type="Pfam" id="PF01739">
    <property type="entry name" value="CheR"/>
    <property type="match status" value="1"/>
</dbReference>
<dbReference type="PROSITE" id="PS50122">
    <property type="entry name" value="CHEB"/>
    <property type="match status" value="1"/>
</dbReference>
<dbReference type="PRINTS" id="PR00996">
    <property type="entry name" value="CHERMTFRASE"/>
</dbReference>
<dbReference type="Gene3D" id="3.30.565.10">
    <property type="entry name" value="Histidine kinase-like ATPase, C-terminal domain"/>
    <property type="match status" value="1"/>
</dbReference>
<dbReference type="Pfam" id="PF01339">
    <property type="entry name" value="CheB_methylest"/>
    <property type="match status" value="1"/>
</dbReference>
<evidence type="ECO:0000256" key="1">
    <source>
        <dbReference type="ARBA" id="ARBA00000085"/>
    </source>
</evidence>
<keyword evidence="10" id="KW-1185">Reference proteome</keyword>
<accession>A0ABX2CXJ1</accession>
<dbReference type="Proteomes" id="UP000702425">
    <property type="component" value="Unassembled WGS sequence"/>
</dbReference>
<dbReference type="InterPro" id="IPR036890">
    <property type="entry name" value="HATPase_C_sf"/>
</dbReference>
<dbReference type="SUPFAM" id="SSF55874">
    <property type="entry name" value="ATPase domain of HSP90 chaperone/DNA topoisomerase II/histidine kinase"/>
    <property type="match status" value="1"/>
</dbReference>
<dbReference type="Gene3D" id="3.40.50.150">
    <property type="entry name" value="Vaccinia Virus protein VP39"/>
    <property type="match status" value="1"/>
</dbReference>
<dbReference type="Gene3D" id="3.40.50.180">
    <property type="entry name" value="Methylesterase CheB, C-terminal domain"/>
    <property type="match status" value="1"/>
</dbReference>
<dbReference type="InterPro" id="IPR000014">
    <property type="entry name" value="PAS"/>
</dbReference>
<dbReference type="InterPro" id="IPR022642">
    <property type="entry name" value="CheR_C"/>
</dbReference>
<keyword evidence="9" id="KW-0808">Transferase</keyword>
<dbReference type="InterPro" id="IPR003594">
    <property type="entry name" value="HATPase_dom"/>
</dbReference>
<dbReference type="SMART" id="SM00388">
    <property type="entry name" value="HisKA"/>
    <property type="match status" value="1"/>
</dbReference>
<evidence type="ECO:0000259" key="7">
    <source>
        <dbReference type="PROSITE" id="PS50122"/>
    </source>
</evidence>
<dbReference type="SMART" id="SM00387">
    <property type="entry name" value="HATPase_c"/>
    <property type="match status" value="1"/>
</dbReference>
<evidence type="ECO:0000313" key="9">
    <source>
        <dbReference type="EMBL" id="NQE35041.1"/>
    </source>
</evidence>
<dbReference type="GO" id="GO:0004673">
    <property type="term" value="F:protein histidine kinase activity"/>
    <property type="evidence" value="ECO:0007669"/>
    <property type="project" value="UniProtKB-EC"/>
</dbReference>
<feature type="coiled-coil region" evidence="5">
    <location>
        <begin position="654"/>
        <end position="738"/>
    </location>
</feature>
<evidence type="ECO:0000256" key="2">
    <source>
        <dbReference type="ARBA" id="ARBA00012438"/>
    </source>
</evidence>
<comment type="caution">
    <text evidence="9">The sequence shown here is derived from an EMBL/GenBank/DDBJ whole genome shotgun (WGS) entry which is preliminary data.</text>
</comment>
<dbReference type="Pfam" id="PF02518">
    <property type="entry name" value="HATPase_c"/>
    <property type="match status" value="1"/>
</dbReference>
<evidence type="ECO:0000259" key="6">
    <source>
        <dbReference type="PROSITE" id="PS50109"/>
    </source>
</evidence>
<dbReference type="InterPro" id="IPR036097">
    <property type="entry name" value="HisK_dim/P_sf"/>
</dbReference>
<feature type="active site" evidence="4">
    <location>
        <position position="53"/>
    </location>
</feature>
<dbReference type="CDD" id="cd16434">
    <property type="entry name" value="CheB-CheR_fusion"/>
    <property type="match status" value="1"/>
</dbReference>
<dbReference type="SUPFAM" id="SSF47384">
    <property type="entry name" value="Homodimeric domain of signal transducing histidine kinase"/>
    <property type="match status" value="1"/>
</dbReference>
<sequence length="1243" mass="138584">MATVAFDSEQLAETDAPFPIVGIAASAGGLEAFTELLTHLPTDTGMAFVLIQHLDPNHKSFLAEILGKTTQMPVNEVQDGVAVKPNQVYVIPPNTKMVLSKGVLELSPREKIYGKYMPGDAFFTSLAIDRGYKAIAVVLSGADGDGSQGLMAIKAAGGMTFAQCEGTAKFDSMPNTAVATGNVDFVIPPQKIAEELAKYSRSSFFTRPLLLAKVEESRGTGEALATIFGLLKSTTGVDFTLYKPATVNRRIERRMVLYKLEILDHYAKHLRGNLAEIKALYEEILIHVTCFFRDTEAFQNLKNYVFPRITQNKSANAPIRIWVAGCSTGEEVYSIAICLLEFLGDRVIPPIQIFATDIGDATISKARSGVYSENQMIDVSPERRARFFILQEGGSYRICKAVRELCVFARQDLSNDPPFANLDLVTCRNVLIYLGESLQQKVMSIFHYSLNPTGFLMLGTSESTGKFSYLFNSVDKKYKIYEKKLGEKPPAISFTPSFYSAAKKIGERQKEGQMLMKSFDLERETDQLMLKRYAPAGVVVDEQMKILQVRGDIDPYLRMAAGTPDLNVLTMARAGLLVELRTAIHQAQMQNATFRKEGVFIDADRRQSIVNIEVLPFQPHAFTPRYFLVVFEQVLPTASNFCTVTPENSKQCDLEQENERLRQALASANQAKNAAQAHLQSLIHDQENLNEDLKIANEEILSSNEELQSTNEELETAKEEIQATNEELITTNEELRSRYLEQSQLNNDLTNLLASIKLPVLMLANDLQIRRFTPTAKKIFNLIPTDIGRPFSDIRSTLDVPELEQMIVEVIDNLYSKEQEVQTLSGYWYNLRIHPYRTTENQIDGVVMLLIDINALKRSARTLEEARNYAEAIVEAVPTPLVALNADLRVNKANRAFYETFQVSSSDTAKSSLFDLGKGQWNIPKLRGILEDILVSDVQLQNVELTHLFEELGQKTLLLNACKVEREDTVSMILLSIEDITDRKQFETERSQLLEQEQSARQEAERANRVKDEFLANLSHELRNPLTPILAWSQMIRSGKLKEEHTNHALEVIERSAKAQSQLIGDLLDISRITNGKLQLCNCPTDLPVVVQAALETVQLSAEAKNIQIVSYLGSATVLGDTDRLQQVLWNLLSNAIKFTPAGGRVEIAVSTIDNHAEVRVTDTGKGIKPELLPYIFDRFRQGDSSPTKTDQGLGLGLSIVYHLVELHGGTVQAESPGEGQGTTITLRLPLLNSPEELTPTVD</sequence>
<dbReference type="EC" id="2.7.13.3" evidence="2"/>
<dbReference type="PROSITE" id="PS50123">
    <property type="entry name" value="CHER"/>
    <property type="match status" value="1"/>
</dbReference>
<evidence type="ECO:0000313" key="10">
    <source>
        <dbReference type="Proteomes" id="UP000702425"/>
    </source>
</evidence>
<protein>
    <recommendedName>
        <fullName evidence="2">histidine kinase</fullName>
        <ecNumber evidence="2">2.7.13.3</ecNumber>
    </recommendedName>
</protein>
<dbReference type="PANTHER" id="PTHR24422">
    <property type="entry name" value="CHEMOTAXIS PROTEIN METHYLTRANSFERASE"/>
    <property type="match status" value="1"/>
</dbReference>
<evidence type="ECO:0000256" key="4">
    <source>
        <dbReference type="PROSITE-ProRule" id="PRU00050"/>
    </source>
</evidence>
<organism evidence="9 10">
    <name type="scientific">Microcoleus asticus IPMA8</name>
    <dbReference type="NCBI Taxonomy" id="2563858"/>
    <lineage>
        <taxon>Bacteria</taxon>
        <taxon>Bacillati</taxon>
        <taxon>Cyanobacteriota</taxon>
        <taxon>Cyanophyceae</taxon>
        <taxon>Oscillatoriophycideae</taxon>
        <taxon>Oscillatoriales</taxon>
        <taxon>Microcoleaceae</taxon>
        <taxon>Microcoleus</taxon>
        <taxon>Microcoleus asticus</taxon>
    </lineage>
</organism>
<dbReference type="RefSeq" id="WP_246276781.1">
    <property type="nucleotide sequence ID" value="NZ_CAWPPK010000258.1"/>
</dbReference>
<dbReference type="Pfam" id="PF13596">
    <property type="entry name" value="PAS_10"/>
    <property type="match status" value="1"/>
</dbReference>
<dbReference type="SMART" id="SM00091">
    <property type="entry name" value="PAS"/>
    <property type="match status" value="2"/>
</dbReference>
<dbReference type="InterPro" id="IPR035909">
    <property type="entry name" value="CheB_C"/>
</dbReference>
<dbReference type="InterPro" id="IPR029063">
    <property type="entry name" value="SAM-dependent_MTases_sf"/>
</dbReference>
<keyword evidence="4" id="KW-0145">Chemotaxis</keyword>
<dbReference type="SUPFAM" id="SSF53335">
    <property type="entry name" value="S-adenosyl-L-methionine-dependent methyltransferases"/>
    <property type="match status" value="1"/>
</dbReference>
<dbReference type="InterPro" id="IPR003661">
    <property type="entry name" value="HisK_dim/P_dom"/>
</dbReference>
<dbReference type="SUPFAM" id="SSF52738">
    <property type="entry name" value="Methylesterase CheB, C-terminal domain"/>
    <property type="match status" value="1"/>
</dbReference>
<feature type="domain" description="Histidine kinase" evidence="6">
    <location>
        <begin position="1017"/>
        <end position="1233"/>
    </location>
</feature>
<dbReference type="PROSITE" id="PS50109">
    <property type="entry name" value="HIS_KIN"/>
    <property type="match status" value="1"/>
</dbReference>
<dbReference type="Gene3D" id="1.10.287.130">
    <property type="match status" value="1"/>
</dbReference>
<dbReference type="CDD" id="cd00082">
    <property type="entry name" value="HisKA"/>
    <property type="match status" value="1"/>
</dbReference>
<evidence type="ECO:0000256" key="3">
    <source>
        <dbReference type="ARBA" id="ARBA00022777"/>
    </source>
</evidence>
<gene>
    <name evidence="9" type="primary">bvgS_2</name>
    <name evidence="9" type="ORF">E5S67_02770</name>
</gene>
<dbReference type="Pfam" id="PF03705">
    <property type="entry name" value="CheR_N"/>
    <property type="match status" value="1"/>
</dbReference>
<dbReference type="EMBL" id="SRRZ01000045">
    <property type="protein sequence ID" value="NQE35041.1"/>
    <property type="molecule type" value="Genomic_DNA"/>
</dbReference>
<dbReference type="SMART" id="SM00138">
    <property type="entry name" value="MeTrc"/>
    <property type="match status" value="1"/>
</dbReference>
<evidence type="ECO:0000256" key="5">
    <source>
        <dbReference type="SAM" id="Coils"/>
    </source>
</evidence>
<feature type="domain" description="CheB-type methylesterase" evidence="7">
    <location>
        <begin position="17"/>
        <end position="203"/>
    </location>
</feature>
<evidence type="ECO:0000259" key="8">
    <source>
        <dbReference type="PROSITE" id="PS50123"/>
    </source>
</evidence>
<proteinExistence type="predicted"/>
<dbReference type="CDD" id="cd00075">
    <property type="entry name" value="HATPase"/>
    <property type="match status" value="1"/>
</dbReference>
<name>A0ABX2CXJ1_9CYAN</name>
<feature type="active site" evidence="4">
    <location>
        <position position="26"/>
    </location>
</feature>
<dbReference type="InterPro" id="IPR035965">
    <property type="entry name" value="PAS-like_dom_sf"/>
</dbReference>
<dbReference type="InterPro" id="IPR000780">
    <property type="entry name" value="CheR_MeTrfase"/>
</dbReference>
<dbReference type="PANTHER" id="PTHR24422:SF27">
    <property type="entry name" value="PROTEIN-GLUTAMATE O-METHYLTRANSFERASE"/>
    <property type="match status" value="1"/>
</dbReference>
<comment type="catalytic activity">
    <reaction evidence="1">
        <text>ATP + protein L-histidine = ADP + protein N-phospho-L-histidine.</text>
        <dbReference type="EC" id="2.7.13.3"/>
    </reaction>
</comment>